<dbReference type="EMBL" id="QLLG01000034">
    <property type="protein sequence ID" value="RMX69182.1"/>
    <property type="molecule type" value="Genomic_DNA"/>
</dbReference>
<organism evidence="1 3">
    <name type="scientific">Peronospora effusa</name>
    <dbReference type="NCBI Taxonomy" id="542832"/>
    <lineage>
        <taxon>Eukaryota</taxon>
        <taxon>Sar</taxon>
        <taxon>Stramenopiles</taxon>
        <taxon>Oomycota</taxon>
        <taxon>Peronosporomycetes</taxon>
        <taxon>Peronosporales</taxon>
        <taxon>Peronosporaceae</taxon>
        <taxon>Peronospora</taxon>
    </lineage>
</organism>
<dbReference type="Proteomes" id="UP000282087">
    <property type="component" value="Unassembled WGS sequence"/>
</dbReference>
<evidence type="ECO:0000313" key="4">
    <source>
        <dbReference type="Proteomes" id="UP000286097"/>
    </source>
</evidence>
<dbReference type="EMBL" id="QKXF01000086">
    <property type="protein sequence ID" value="RQM17939.1"/>
    <property type="molecule type" value="Genomic_DNA"/>
</dbReference>
<gene>
    <name evidence="2" type="ORF">DD237_002640</name>
    <name evidence="1" type="ORF">DD238_005953</name>
</gene>
<comment type="caution">
    <text evidence="1">The sequence shown here is derived from an EMBL/GenBank/DDBJ whole genome shotgun (WGS) entry which is preliminary data.</text>
</comment>
<dbReference type="Proteomes" id="UP000286097">
    <property type="component" value="Unassembled WGS sequence"/>
</dbReference>
<evidence type="ECO:0000313" key="1">
    <source>
        <dbReference type="EMBL" id="RMX69182.1"/>
    </source>
</evidence>
<protein>
    <submittedName>
        <fullName evidence="1">Uncharacterized protein</fullName>
    </submittedName>
</protein>
<dbReference type="VEuPathDB" id="FungiDB:DD237_002640"/>
<evidence type="ECO:0000313" key="3">
    <source>
        <dbReference type="Proteomes" id="UP000282087"/>
    </source>
</evidence>
<reference evidence="3 4" key="1">
    <citation type="submission" date="2018-06" db="EMBL/GenBank/DDBJ databases">
        <title>Comparative genomics of downy mildews reveals potential adaptations to biotrophy.</title>
        <authorList>
            <person name="Fletcher K."/>
            <person name="Klosterman S.J."/>
            <person name="Derevnina L."/>
            <person name="Martin F."/>
            <person name="Koike S."/>
            <person name="Reyes Chin-Wo S."/>
            <person name="Mou B."/>
            <person name="Michelmore R."/>
        </authorList>
    </citation>
    <scope>NUCLEOTIDE SEQUENCE [LARGE SCALE GENOMIC DNA]</scope>
    <source>
        <strain evidence="2 4">R13</strain>
        <strain evidence="1 3">R14</strain>
    </source>
</reference>
<dbReference type="AlphaFoldDB" id="A0A3M6VSB8"/>
<accession>A0A3M6VSB8</accession>
<proteinExistence type="predicted"/>
<evidence type="ECO:0000313" key="2">
    <source>
        <dbReference type="EMBL" id="RQM17939.1"/>
    </source>
</evidence>
<keyword evidence="3" id="KW-1185">Reference proteome</keyword>
<name>A0A3M6VSB8_9STRA</name>
<sequence length="85" mass="10056">MRNCGYDIETVLNCVTWATNSDWHITSYFLPGMSKVTNRECYPVYRGIRKCLRRSFPIAKRMKSLKTLWNGSRWRNSSYRHSSTA</sequence>